<name>A0A087FWH1_ARAAL</name>
<feature type="non-terminal residue" evidence="1">
    <location>
        <position position="47"/>
    </location>
</feature>
<sequence>CCGRLLAKRYKHYGRLFDSGAANESYEQFTRLHRFESPEHTGYLVNE</sequence>
<dbReference type="EMBL" id="KL994138">
    <property type="protein sequence ID" value="KFK21973.1"/>
    <property type="molecule type" value="Genomic_DNA"/>
</dbReference>
<keyword evidence="2" id="KW-1185">Reference proteome</keyword>
<dbReference type="Proteomes" id="UP000029120">
    <property type="component" value="Unassembled WGS sequence"/>
</dbReference>
<proteinExistence type="predicted"/>
<accession>A0A087FWH1</accession>
<dbReference type="AlphaFoldDB" id="A0A087FWH1"/>
<reference evidence="2" key="1">
    <citation type="journal article" date="2015" name="Nat. Plants">
        <title>Genome expansion of Arabis alpina linked with retrotransposition and reduced symmetric DNA methylation.</title>
        <authorList>
            <person name="Willing E.M."/>
            <person name="Rawat V."/>
            <person name="Mandakova T."/>
            <person name="Maumus F."/>
            <person name="James G.V."/>
            <person name="Nordstroem K.J."/>
            <person name="Becker C."/>
            <person name="Warthmann N."/>
            <person name="Chica C."/>
            <person name="Szarzynska B."/>
            <person name="Zytnicki M."/>
            <person name="Albani M.C."/>
            <person name="Kiefer C."/>
            <person name="Bergonzi S."/>
            <person name="Castaings L."/>
            <person name="Mateos J.L."/>
            <person name="Berns M.C."/>
            <person name="Bujdoso N."/>
            <person name="Piofczyk T."/>
            <person name="de Lorenzo L."/>
            <person name="Barrero-Sicilia C."/>
            <person name="Mateos I."/>
            <person name="Piednoel M."/>
            <person name="Hagmann J."/>
            <person name="Chen-Min-Tao R."/>
            <person name="Iglesias-Fernandez R."/>
            <person name="Schuster S.C."/>
            <person name="Alonso-Blanco C."/>
            <person name="Roudier F."/>
            <person name="Carbonero P."/>
            <person name="Paz-Ares J."/>
            <person name="Davis S.J."/>
            <person name="Pecinka A."/>
            <person name="Quesneville H."/>
            <person name="Colot V."/>
            <person name="Lysak M.A."/>
            <person name="Weigel D."/>
            <person name="Coupland G."/>
            <person name="Schneeberger K."/>
        </authorList>
    </citation>
    <scope>NUCLEOTIDE SEQUENCE [LARGE SCALE GENOMIC DNA]</scope>
    <source>
        <strain evidence="2">cv. Pajares</strain>
    </source>
</reference>
<gene>
    <name evidence="1" type="ORF">AALP_AAs55237U000100</name>
</gene>
<organism evidence="1 2">
    <name type="scientific">Arabis alpina</name>
    <name type="common">Alpine rock-cress</name>
    <dbReference type="NCBI Taxonomy" id="50452"/>
    <lineage>
        <taxon>Eukaryota</taxon>
        <taxon>Viridiplantae</taxon>
        <taxon>Streptophyta</taxon>
        <taxon>Embryophyta</taxon>
        <taxon>Tracheophyta</taxon>
        <taxon>Spermatophyta</taxon>
        <taxon>Magnoliopsida</taxon>
        <taxon>eudicotyledons</taxon>
        <taxon>Gunneridae</taxon>
        <taxon>Pentapetalae</taxon>
        <taxon>rosids</taxon>
        <taxon>malvids</taxon>
        <taxon>Brassicales</taxon>
        <taxon>Brassicaceae</taxon>
        <taxon>Arabideae</taxon>
        <taxon>Arabis</taxon>
    </lineage>
</organism>
<feature type="non-terminal residue" evidence="1">
    <location>
        <position position="1"/>
    </location>
</feature>
<protein>
    <submittedName>
        <fullName evidence="1">Uncharacterized protein</fullName>
    </submittedName>
</protein>
<dbReference type="Gramene" id="KFK21973">
    <property type="protein sequence ID" value="KFK21973"/>
    <property type="gene ID" value="AALP_AAs55237U000100"/>
</dbReference>
<evidence type="ECO:0000313" key="2">
    <source>
        <dbReference type="Proteomes" id="UP000029120"/>
    </source>
</evidence>
<evidence type="ECO:0000313" key="1">
    <source>
        <dbReference type="EMBL" id="KFK21973.1"/>
    </source>
</evidence>